<keyword evidence="3" id="KW-1185">Reference proteome</keyword>
<sequence length="421" mass="45607">MKLTSLTITVYAMAAAKGVLTMQWKRGSILLRRDAPLLGDVCRSLRRECNLEQLASDAEKLCFDSCETAIDDKVLHESLCKDFKSYVSTLGKCADGPLTTIGQQCGDQCGCLSDTDCGKNQTCVDHICVPKLIPMPLPKPQCQHNRECNGQVCSSNNTCVACTTTSDCGQEDLECAKGLCVPNITPPPECTRNTDCKSNQICKDEKCGPCSTSADCSVNQVCSTGECVPEPPTCGQPGFEWAQWRGPPTWSTVKSPPFIEFDPVAFQALKPEHEGLTNSLLISNRQELYGQPIATNLAAVIHQGFLLAPETGNYTFVFGQADDIAIAWLGQNAYSGWTRANADTVRTYIPPPGDETQTTRHLEQGTYYPLRVAWGDKGGSVAMSVKIMAPNGTELTGRDGGYFRTEACDGSYGKFPAYGTP</sequence>
<organism evidence="2 3">
    <name type="scientific">Moelleriella libera RCEF 2490</name>
    <dbReference type="NCBI Taxonomy" id="1081109"/>
    <lineage>
        <taxon>Eukaryota</taxon>
        <taxon>Fungi</taxon>
        <taxon>Dikarya</taxon>
        <taxon>Ascomycota</taxon>
        <taxon>Pezizomycotina</taxon>
        <taxon>Sordariomycetes</taxon>
        <taxon>Hypocreomycetidae</taxon>
        <taxon>Hypocreales</taxon>
        <taxon>Clavicipitaceae</taxon>
        <taxon>Moelleriella</taxon>
    </lineage>
</organism>
<proteinExistence type="predicted"/>
<gene>
    <name evidence="2" type="ORF">AAL_06574</name>
</gene>
<dbReference type="Pfam" id="PF10528">
    <property type="entry name" value="GLEYA"/>
    <property type="match status" value="1"/>
</dbReference>
<protein>
    <submittedName>
        <fullName evidence="2">GLEYA domain-containing protein</fullName>
    </submittedName>
</protein>
<name>A0A166NR32_9HYPO</name>
<dbReference type="InterPro" id="IPR037524">
    <property type="entry name" value="PA14/GLEYA"/>
</dbReference>
<dbReference type="AlphaFoldDB" id="A0A166NR32"/>
<dbReference type="PROSITE" id="PS51820">
    <property type="entry name" value="PA14"/>
    <property type="match status" value="1"/>
</dbReference>
<dbReference type="InterPro" id="IPR018871">
    <property type="entry name" value="GLEYA_adhesin_domain"/>
</dbReference>
<feature type="domain" description="PA14" evidence="1">
    <location>
        <begin position="234"/>
        <end position="401"/>
    </location>
</feature>
<dbReference type="Gene3D" id="2.60.120.1560">
    <property type="match status" value="1"/>
</dbReference>
<evidence type="ECO:0000313" key="2">
    <source>
        <dbReference type="EMBL" id="KZZ91820.1"/>
    </source>
</evidence>
<dbReference type="OrthoDB" id="4388755at2759"/>
<evidence type="ECO:0000259" key="1">
    <source>
        <dbReference type="PROSITE" id="PS51820"/>
    </source>
</evidence>
<comment type="caution">
    <text evidence="2">The sequence shown here is derived from an EMBL/GenBank/DDBJ whole genome shotgun (WGS) entry which is preliminary data.</text>
</comment>
<dbReference type="Proteomes" id="UP000078544">
    <property type="component" value="Unassembled WGS sequence"/>
</dbReference>
<accession>A0A166NR32</accession>
<evidence type="ECO:0000313" key="3">
    <source>
        <dbReference type="Proteomes" id="UP000078544"/>
    </source>
</evidence>
<reference evidence="2 3" key="1">
    <citation type="journal article" date="2016" name="Genome Biol. Evol.">
        <title>Divergent and convergent evolution of fungal pathogenicity.</title>
        <authorList>
            <person name="Shang Y."/>
            <person name="Xiao G."/>
            <person name="Zheng P."/>
            <person name="Cen K."/>
            <person name="Zhan S."/>
            <person name="Wang C."/>
        </authorList>
    </citation>
    <scope>NUCLEOTIDE SEQUENCE [LARGE SCALE GENOMIC DNA]</scope>
    <source>
        <strain evidence="2 3">RCEF 2490</strain>
    </source>
</reference>
<dbReference type="EMBL" id="AZGY01000017">
    <property type="protein sequence ID" value="KZZ91820.1"/>
    <property type="molecule type" value="Genomic_DNA"/>
</dbReference>
<dbReference type="STRING" id="1081109.A0A166NR32"/>
<dbReference type="SUPFAM" id="SSF56988">
    <property type="entry name" value="Anthrax protective antigen"/>
    <property type="match status" value="1"/>
</dbReference>